<dbReference type="InterPro" id="IPR036890">
    <property type="entry name" value="HATPase_C_sf"/>
</dbReference>
<dbReference type="Gene3D" id="3.30.565.10">
    <property type="entry name" value="Histidine kinase-like ATPase, C-terminal domain"/>
    <property type="match status" value="1"/>
</dbReference>
<gene>
    <name evidence="1" type="ORF">FOC70_00865</name>
</gene>
<dbReference type="Proteomes" id="UP000502899">
    <property type="component" value="Chromosome"/>
</dbReference>
<evidence type="ECO:0000313" key="2">
    <source>
        <dbReference type="Proteomes" id="UP000502899"/>
    </source>
</evidence>
<evidence type="ECO:0000313" key="1">
    <source>
        <dbReference type="EMBL" id="QKH78995.1"/>
    </source>
</evidence>
<dbReference type="SUPFAM" id="SSF55874">
    <property type="entry name" value="ATPase domain of HSP90 chaperone/DNA topoisomerase II/histidine kinase"/>
    <property type="match status" value="1"/>
</dbReference>
<protein>
    <submittedName>
        <fullName evidence="1">Sensor histidine kinase</fullName>
    </submittedName>
</protein>
<name>A0A7D4FUT2_FINMA</name>
<reference evidence="1 2" key="1">
    <citation type="submission" date="2020-05" db="EMBL/GenBank/DDBJ databases">
        <title>FDA dAtabase for Regulatory Grade micrObial Sequences (FDA-ARGOS): Supporting development and validation of Infectious Disease Dx tests.</title>
        <authorList>
            <person name="Pederson C."/>
            <person name="Tallon L."/>
            <person name="Sadzewicz L."/>
            <person name="Zhao X."/>
            <person name="Vavikolanu K."/>
            <person name="Mehta A."/>
            <person name="Aluvathingal J."/>
            <person name="Nadendla S."/>
            <person name="Myers T."/>
            <person name="Yan Y."/>
            <person name="Sichtig H."/>
        </authorList>
    </citation>
    <scope>NUCLEOTIDE SEQUENCE [LARGE SCALE GENOMIC DNA]</scope>
    <source>
        <strain evidence="1 2">FDAARGOS_764</strain>
    </source>
</reference>
<sequence>MRIYVPDMELVGTLKFANDIYEKVPNDEVVFDFSKMHNFDPLPMLIMGATIRNYRMQYPDIPFRIHGCEEKSYAGTMGFLKYISESVDIGKMPGEANGSKNYIPITLIKVDELQQDEISHGNYMVVGNLIEKEAGRLAHIVDRGNKELHKLLTYLIREILRNTPEHAGTNNMWVCGQYWPSFELAEIAIADEGIGIYNSITQNHAHEEYITDNEKALQWALKAGISEAFIPSRKQKSSDEWANSGFGLYMVNEICKHLNGSFCIISYGNYMLIDNHGIKYGETNFKGTAIRMRVPSKKISNAQTIISQIATQGELEAKTIRNAFKNASMPSKGLMSELNIE</sequence>
<keyword evidence="1" id="KW-0808">Transferase</keyword>
<keyword evidence="1" id="KW-0418">Kinase</keyword>
<dbReference type="EMBL" id="CP054000">
    <property type="protein sequence ID" value="QKH78995.1"/>
    <property type="molecule type" value="Genomic_DNA"/>
</dbReference>
<dbReference type="AlphaFoldDB" id="A0A7D4FUT2"/>
<organism evidence="1 2">
    <name type="scientific">Finegoldia magna</name>
    <name type="common">Peptostreptococcus magnus</name>
    <dbReference type="NCBI Taxonomy" id="1260"/>
    <lineage>
        <taxon>Bacteria</taxon>
        <taxon>Bacillati</taxon>
        <taxon>Bacillota</taxon>
        <taxon>Tissierellia</taxon>
        <taxon>Tissierellales</taxon>
        <taxon>Peptoniphilaceae</taxon>
        <taxon>Finegoldia</taxon>
    </lineage>
</organism>
<dbReference type="RefSeq" id="WP_002840935.1">
    <property type="nucleotide sequence ID" value="NZ_CP054000.1"/>
</dbReference>
<accession>A0A7D4FUT2</accession>
<proteinExistence type="predicted"/>
<dbReference type="GO" id="GO:0016301">
    <property type="term" value="F:kinase activity"/>
    <property type="evidence" value="ECO:0007669"/>
    <property type="project" value="UniProtKB-KW"/>
</dbReference>